<organism evidence="3 4">
    <name type="scientific">Georgenia daeguensis</name>
    <dbReference type="NCBI Taxonomy" id="908355"/>
    <lineage>
        <taxon>Bacteria</taxon>
        <taxon>Bacillati</taxon>
        <taxon>Actinomycetota</taxon>
        <taxon>Actinomycetes</taxon>
        <taxon>Micrococcales</taxon>
        <taxon>Bogoriellaceae</taxon>
        <taxon>Georgenia</taxon>
    </lineage>
</organism>
<comment type="caution">
    <text evidence="3">The sequence shown here is derived from an EMBL/GenBank/DDBJ whole genome shotgun (WGS) entry which is preliminary data.</text>
</comment>
<feature type="compositionally biased region" description="Low complexity" evidence="1">
    <location>
        <begin position="194"/>
        <end position="207"/>
    </location>
</feature>
<dbReference type="Proteomes" id="UP001499841">
    <property type="component" value="Unassembled WGS sequence"/>
</dbReference>
<keyword evidence="4" id="KW-1185">Reference proteome</keyword>
<evidence type="ECO:0000313" key="3">
    <source>
        <dbReference type="EMBL" id="GAA3509190.1"/>
    </source>
</evidence>
<feature type="transmembrane region" description="Helical" evidence="2">
    <location>
        <begin position="6"/>
        <end position="24"/>
    </location>
</feature>
<feature type="transmembrane region" description="Helical" evidence="2">
    <location>
        <begin position="146"/>
        <end position="164"/>
    </location>
</feature>
<sequence length="409" mass="42556">MELQGYVVVALTLILLGYLLPHLVRTRQQLLDSRVEDRFSGDLRILATAGTPDTAQGRVVHPRGHTSGARPYLHDPARRPEAPMNRPRARSERATEDARALAAARAARAARVSRRAAAARRRLVLTVALLLLSGGAWAAVGLAGASWALAVVPTLLLGAVLVLGRRTAVRAAAHDRRDRAEMARLEARLKAVSRRAQAAPPRRTTTGTDRRVASGDVTGQTGAEASAERDVEVTAERPGTSAVDGPGEDDLEAPVARVSSRAESVAGAADSAPVALPEGASNDSGEDDPEAPAARTQGVEVSAEEAPSAHRGDGDADGLADGTASTGTVEAADDRPWTPVPVPAPSYTLKQDAPRRDVAPYETVSGPTAAVPQRPSVASPAGAPVQVEEPVAPTLDLDAVLARRRAAGE</sequence>
<feature type="compositionally biased region" description="Basic and acidic residues" evidence="1">
    <location>
        <begin position="226"/>
        <end position="235"/>
    </location>
</feature>
<evidence type="ECO:0000313" key="4">
    <source>
        <dbReference type="Proteomes" id="UP001499841"/>
    </source>
</evidence>
<feature type="compositionally biased region" description="Low complexity" evidence="1">
    <location>
        <begin position="317"/>
        <end position="328"/>
    </location>
</feature>
<keyword evidence="2" id="KW-0472">Membrane</keyword>
<gene>
    <name evidence="3" type="ORF">GCM10022262_35420</name>
</gene>
<reference evidence="4" key="1">
    <citation type="journal article" date="2019" name="Int. J. Syst. Evol. Microbiol.">
        <title>The Global Catalogue of Microorganisms (GCM) 10K type strain sequencing project: providing services to taxonomists for standard genome sequencing and annotation.</title>
        <authorList>
            <consortium name="The Broad Institute Genomics Platform"/>
            <consortium name="The Broad Institute Genome Sequencing Center for Infectious Disease"/>
            <person name="Wu L."/>
            <person name="Ma J."/>
        </authorList>
    </citation>
    <scope>NUCLEOTIDE SEQUENCE [LARGE SCALE GENOMIC DNA]</scope>
    <source>
        <strain evidence="4">JCM 17459</strain>
    </source>
</reference>
<keyword evidence="2" id="KW-1133">Transmembrane helix</keyword>
<dbReference type="RefSeq" id="WP_345044149.1">
    <property type="nucleotide sequence ID" value="NZ_BAABBA010000023.1"/>
</dbReference>
<feature type="compositionally biased region" description="Basic and acidic residues" evidence="1">
    <location>
        <begin position="72"/>
        <end position="81"/>
    </location>
</feature>
<feature type="region of interest" description="Disordered" evidence="1">
    <location>
        <begin position="191"/>
        <end position="390"/>
    </location>
</feature>
<dbReference type="EMBL" id="BAABBA010000023">
    <property type="protein sequence ID" value="GAA3509190.1"/>
    <property type="molecule type" value="Genomic_DNA"/>
</dbReference>
<evidence type="ECO:0000256" key="2">
    <source>
        <dbReference type="SAM" id="Phobius"/>
    </source>
</evidence>
<proteinExistence type="predicted"/>
<evidence type="ECO:0000256" key="1">
    <source>
        <dbReference type="SAM" id="MobiDB-lite"/>
    </source>
</evidence>
<feature type="region of interest" description="Disordered" evidence="1">
    <location>
        <begin position="54"/>
        <end position="94"/>
    </location>
</feature>
<feature type="transmembrane region" description="Helical" evidence="2">
    <location>
        <begin position="123"/>
        <end position="140"/>
    </location>
</feature>
<accession>A0ABP6UIQ1</accession>
<protein>
    <submittedName>
        <fullName evidence="3">Uncharacterized protein</fullName>
    </submittedName>
</protein>
<keyword evidence="2" id="KW-0812">Transmembrane</keyword>
<name>A0ABP6UIQ1_9MICO</name>